<feature type="region of interest" description="Disordered" evidence="1">
    <location>
        <begin position="438"/>
        <end position="512"/>
    </location>
</feature>
<reference evidence="2" key="1">
    <citation type="journal article" date="2020" name="New Phytol.">
        <title>Comparative genomics reveals dynamic genome evolution in host specialist ectomycorrhizal fungi.</title>
        <authorList>
            <person name="Lofgren L.A."/>
            <person name="Nguyen N.H."/>
            <person name="Vilgalys R."/>
            <person name="Ruytinx J."/>
            <person name="Liao H.L."/>
            <person name="Branco S."/>
            <person name="Kuo A."/>
            <person name="LaButti K."/>
            <person name="Lipzen A."/>
            <person name="Andreopoulos W."/>
            <person name="Pangilinan J."/>
            <person name="Riley R."/>
            <person name="Hundley H."/>
            <person name="Na H."/>
            <person name="Barry K."/>
            <person name="Grigoriev I.V."/>
            <person name="Stajich J.E."/>
            <person name="Kennedy P.G."/>
        </authorList>
    </citation>
    <scope>NUCLEOTIDE SEQUENCE</scope>
    <source>
        <strain evidence="2">S12</strain>
    </source>
</reference>
<evidence type="ECO:0000313" key="2">
    <source>
        <dbReference type="EMBL" id="KAG1784753.1"/>
    </source>
</evidence>
<dbReference type="AlphaFoldDB" id="A0A9P7A9T7"/>
<accession>A0A9P7A9T7</accession>
<dbReference type="GeneID" id="64594775"/>
<keyword evidence="3" id="KW-1185">Reference proteome</keyword>
<dbReference type="EMBL" id="JABBWE010000130">
    <property type="protein sequence ID" value="KAG1784753.1"/>
    <property type="molecule type" value="Genomic_DNA"/>
</dbReference>
<dbReference type="RefSeq" id="XP_041152238.1">
    <property type="nucleotide sequence ID" value="XM_041301011.1"/>
</dbReference>
<name>A0A9P7A9T7_9AGAM</name>
<sequence>MPGASWMSREQSAWLSEKMDGFQLSQLQGNVSTYLSEVNAQWFTKWPEAAVHFKDETGVVLTEEQLSKEQHISLGHHLKQRKAQLRSYFYRNASAVGRARITQFTKTITKLMGSSTERTRGPTAVKHFIHTEYQSGSSVKEDIQAHLKNGEYTRQNRMSGLRVEAAKAMSARGQEYVKKMEWEAKMECERRAEKAKAELEALHNPDESARMQYIEGLSAVVGQLLQTIQETTGWYGSIYLGGPDPRVAGDVRVFSFHHGKGSTGLTFREALPDHHSRLVEPFTMFLKGAFATSPDFTLPAATHASSTVATSPDLTLPVATHASSTVATSPDLTLPAANVLPDEIRQDESFDNSLGFLGASLEPLMMSDDTLLEPLMMSDNTLYEGSMGASIEPPMMSDDTLYTIGPEEHVDSWQMSLPTLPPYPGQLTPPRLRSAMARLGSGSVNRPRRPRPRPYKGKSKSMYDRFGDSPPSSPVPSRATQTPSLAEVIPPPLPAAFDLPPTTSFPSAMASSPTAAQLLEPVTPSPLPAMLTTSPATSSLPTALTTSMTSSLPAALTTPATPALTTPATPSLPAAPTKTTSPASKASQVPAPITSSPRMRMPLEDIPNQSVRRSSRTHVPSTRLAEANSIGTHKRARKPRKSAP</sequence>
<feature type="compositionally biased region" description="Basic residues" evidence="1">
    <location>
        <begin position="446"/>
        <end position="459"/>
    </location>
</feature>
<dbReference type="Proteomes" id="UP000719766">
    <property type="component" value="Unassembled WGS sequence"/>
</dbReference>
<feature type="region of interest" description="Disordered" evidence="1">
    <location>
        <begin position="558"/>
        <end position="644"/>
    </location>
</feature>
<comment type="caution">
    <text evidence="2">The sequence shown here is derived from an EMBL/GenBank/DDBJ whole genome shotgun (WGS) entry which is preliminary data.</text>
</comment>
<evidence type="ECO:0000313" key="3">
    <source>
        <dbReference type="Proteomes" id="UP000719766"/>
    </source>
</evidence>
<feature type="region of interest" description="Disordered" evidence="1">
    <location>
        <begin position="524"/>
        <end position="545"/>
    </location>
</feature>
<feature type="compositionally biased region" description="Low complexity" evidence="1">
    <location>
        <begin position="558"/>
        <end position="587"/>
    </location>
</feature>
<dbReference type="OrthoDB" id="2692866at2759"/>
<evidence type="ECO:0000256" key="1">
    <source>
        <dbReference type="SAM" id="MobiDB-lite"/>
    </source>
</evidence>
<proteinExistence type="predicted"/>
<feature type="compositionally biased region" description="Polar residues" evidence="1">
    <location>
        <begin position="502"/>
        <end position="512"/>
    </location>
</feature>
<organism evidence="2 3">
    <name type="scientific">Suillus plorans</name>
    <dbReference type="NCBI Taxonomy" id="116603"/>
    <lineage>
        <taxon>Eukaryota</taxon>
        <taxon>Fungi</taxon>
        <taxon>Dikarya</taxon>
        <taxon>Basidiomycota</taxon>
        <taxon>Agaricomycotina</taxon>
        <taxon>Agaricomycetes</taxon>
        <taxon>Agaricomycetidae</taxon>
        <taxon>Boletales</taxon>
        <taxon>Suillineae</taxon>
        <taxon>Suillaceae</taxon>
        <taxon>Suillus</taxon>
    </lineage>
</organism>
<feature type="compositionally biased region" description="Low complexity" evidence="1">
    <location>
        <begin position="528"/>
        <end position="545"/>
    </location>
</feature>
<feature type="compositionally biased region" description="Basic residues" evidence="1">
    <location>
        <begin position="632"/>
        <end position="644"/>
    </location>
</feature>
<protein>
    <submittedName>
        <fullName evidence="2">Uncharacterized protein</fullName>
    </submittedName>
</protein>
<feature type="compositionally biased region" description="Polar residues" evidence="1">
    <location>
        <begin position="607"/>
        <end position="620"/>
    </location>
</feature>
<gene>
    <name evidence="2" type="ORF">HD556DRAFT_1314825</name>
</gene>